<dbReference type="EMBL" id="JYMX02000048">
    <property type="protein sequence ID" value="MCW3716685.1"/>
    <property type="molecule type" value="Genomic_DNA"/>
</dbReference>
<name>A0ABD4UQM7_9BURK</name>
<dbReference type="RefSeq" id="WP_124633304.1">
    <property type="nucleotide sequence ID" value="NZ_JAIMHC010000021.1"/>
</dbReference>
<reference evidence="1 2" key="2">
    <citation type="journal article" date="2017" name="Front. Microbiol.">
        <title>Genomics Reveals a Unique Clone of Burkholderia cenocepacia Harboring an Actively Excising Novel Genomic Island.</title>
        <authorList>
            <person name="Patil P.P."/>
            <person name="Mali S."/>
            <person name="Midha S."/>
            <person name="Gautam V."/>
            <person name="Dash L."/>
            <person name="Kumar S."/>
            <person name="Shastri J."/>
            <person name="Singhal L."/>
            <person name="Patil P.B."/>
        </authorList>
    </citation>
    <scope>NUCLEOTIDE SEQUENCE [LARGE SCALE GENOMIC DNA]</scope>
    <source>
        <strain evidence="1 2">BC-19</strain>
    </source>
</reference>
<reference evidence="1 2" key="1">
    <citation type="journal article" date="2017" name="Front. Microbiol.">
        <title>Genomics reveals a unique clone of Burkholderia cenocepacia harbouring an actively excising novel genomic island.</title>
        <authorList>
            <person name="Patil P."/>
            <person name="Mali S."/>
            <person name="Midha S."/>
            <person name="Gautam V."/>
            <person name="Dash L."/>
            <person name="Kumar S."/>
            <person name="Shastri J."/>
            <person name="Singhal L."/>
            <person name="Patil P.B."/>
        </authorList>
    </citation>
    <scope>NUCLEOTIDE SEQUENCE [LARGE SCALE GENOMIC DNA]</scope>
    <source>
        <strain evidence="1 2">BC-19</strain>
    </source>
</reference>
<comment type="caution">
    <text evidence="1">The sequence shown here is derived from an EMBL/GenBank/DDBJ whole genome shotgun (WGS) entry which is preliminary data.</text>
</comment>
<protein>
    <recommendedName>
        <fullName evidence="3">Transcriptional regulator</fullName>
    </recommendedName>
</protein>
<evidence type="ECO:0000313" key="2">
    <source>
        <dbReference type="Proteomes" id="UP000191686"/>
    </source>
</evidence>
<dbReference type="Proteomes" id="UP000191686">
    <property type="component" value="Unassembled WGS sequence"/>
</dbReference>
<dbReference type="AlphaFoldDB" id="A0ABD4UQM7"/>
<gene>
    <name evidence="1" type="ORF">UE95_035970</name>
</gene>
<accession>A0ABD4UQM7</accession>
<evidence type="ECO:0008006" key="3">
    <source>
        <dbReference type="Google" id="ProtNLM"/>
    </source>
</evidence>
<proteinExistence type="predicted"/>
<organism evidence="1 2">
    <name type="scientific">Burkholderia cenocepacia</name>
    <dbReference type="NCBI Taxonomy" id="95486"/>
    <lineage>
        <taxon>Bacteria</taxon>
        <taxon>Pseudomonadati</taxon>
        <taxon>Pseudomonadota</taxon>
        <taxon>Betaproteobacteria</taxon>
        <taxon>Burkholderiales</taxon>
        <taxon>Burkholderiaceae</taxon>
        <taxon>Burkholderia</taxon>
        <taxon>Burkholderia cepacia complex</taxon>
    </lineage>
</organism>
<evidence type="ECO:0000313" key="1">
    <source>
        <dbReference type="EMBL" id="MCW3716685.1"/>
    </source>
</evidence>
<sequence>MDSQPIRTDADYEAALQAVSALVEFDPAPDTPQGEELKVLADLIARYEAEHFPIEKVCGGRKRISARIRQR</sequence>